<keyword evidence="7" id="KW-1185">Reference proteome</keyword>
<evidence type="ECO:0000256" key="3">
    <source>
        <dbReference type="ARBA" id="ARBA00023002"/>
    </source>
</evidence>
<evidence type="ECO:0000259" key="5">
    <source>
        <dbReference type="Pfam" id="PF01593"/>
    </source>
</evidence>
<dbReference type="Pfam" id="PF01593">
    <property type="entry name" value="Amino_oxidase"/>
    <property type="match status" value="1"/>
</dbReference>
<dbReference type="PANTHER" id="PTHR43563">
    <property type="entry name" value="AMINE OXIDASE"/>
    <property type="match status" value="1"/>
</dbReference>
<dbReference type="EMBL" id="JACHNF010000001">
    <property type="protein sequence ID" value="MBB5977303.1"/>
    <property type="molecule type" value="Genomic_DNA"/>
</dbReference>
<evidence type="ECO:0000256" key="4">
    <source>
        <dbReference type="PIRSR" id="PIRSR601613-1"/>
    </source>
</evidence>
<dbReference type="EC" id="1.4.3.4" evidence="6"/>
<protein>
    <submittedName>
        <fullName evidence="6">Monoamine oxidase</fullName>
        <ecNumber evidence="6">1.4.3.4</ecNumber>
    </submittedName>
</protein>
<feature type="binding site" evidence="4">
    <location>
        <begin position="33"/>
        <end position="34"/>
    </location>
    <ligand>
        <name>FAD</name>
        <dbReference type="ChEBI" id="CHEBI:57692"/>
    </ligand>
</feature>
<proteinExistence type="inferred from homology"/>
<feature type="binding site" evidence="4">
    <location>
        <position position="235"/>
    </location>
    <ligand>
        <name>FAD</name>
        <dbReference type="ChEBI" id="CHEBI:57692"/>
    </ligand>
</feature>
<dbReference type="Gene3D" id="1.10.405.10">
    <property type="entry name" value="Guanine Nucleotide Dissociation Inhibitor, domain 1"/>
    <property type="match status" value="1"/>
</dbReference>
<feature type="binding site" evidence="4">
    <location>
        <position position="14"/>
    </location>
    <ligand>
        <name>FAD</name>
        <dbReference type="ChEBI" id="CHEBI:57692"/>
    </ligand>
</feature>
<feature type="domain" description="Amine oxidase" evidence="5">
    <location>
        <begin position="13"/>
        <end position="446"/>
    </location>
</feature>
<name>A0A841DFI8_9ACTN</name>
<evidence type="ECO:0000256" key="2">
    <source>
        <dbReference type="ARBA" id="ARBA00005995"/>
    </source>
</evidence>
<dbReference type="SUPFAM" id="SSF51905">
    <property type="entry name" value="FAD/NAD(P)-binding domain"/>
    <property type="match status" value="1"/>
</dbReference>
<gene>
    <name evidence="6" type="ORF">HDA44_000644</name>
</gene>
<dbReference type="InterPro" id="IPR036188">
    <property type="entry name" value="FAD/NAD-bd_sf"/>
</dbReference>
<dbReference type="AlphaFoldDB" id="A0A841DFI8"/>
<feature type="binding site" evidence="4">
    <location>
        <position position="422"/>
    </location>
    <ligand>
        <name>FAD</name>
        <dbReference type="ChEBI" id="CHEBI:57692"/>
    </ligand>
</feature>
<dbReference type="PRINTS" id="PR00757">
    <property type="entry name" value="AMINEOXDASEF"/>
</dbReference>
<dbReference type="RefSeq" id="WP_184831174.1">
    <property type="nucleotide sequence ID" value="NZ_BAAAVN010000005.1"/>
</dbReference>
<dbReference type="PANTHER" id="PTHR43563:SF1">
    <property type="entry name" value="AMINE OXIDASE [FLAVIN-CONTAINING] B"/>
    <property type="match status" value="1"/>
</dbReference>
<comment type="similarity">
    <text evidence="2">Belongs to the flavin monoamine oxidase family.</text>
</comment>
<evidence type="ECO:0000313" key="6">
    <source>
        <dbReference type="EMBL" id="MBB5977303.1"/>
    </source>
</evidence>
<evidence type="ECO:0000313" key="7">
    <source>
        <dbReference type="Proteomes" id="UP000558997"/>
    </source>
</evidence>
<comment type="cofactor">
    <cofactor evidence="1">
        <name>FAD</name>
        <dbReference type="ChEBI" id="CHEBI:57692"/>
    </cofactor>
</comment>
<keyword evidence="3 6" id="KW-0560">Oxidoreductase</keyword>
<dbReference type="Gene3D" id="3.50.50.60">
    <property type="entry name" value="FAD/NAD(P)-binding domain"/>
    <property type="match status" value="1"/>
</dbReference>
<comment type="caution">
    <text evidence="6">The sequence shown here is derived from an EMBL/GenBank/DDBJ whole genome shotgun (WGS) entry which is preliminary data.</text>
</comment>
<dbReference type="InterPro" id="IPR002937">
    <property type="entry name" value="Amino_oxidase"/>
</dbReference>
<dbReference type="InterPro" id="IPR001613">
    <property type="entry name" value="Flavin_amine_oxidase"/>
</dbReference>
<accession>A0A841DFI8</accession>
<dbReference type="GO" id="GO:0097621">
    <property type="term" value="F:monoamine oxidase activity"/>
    <property type="evidence" value="ECO:0007669"/>
    <property type="project" value="UniProtKB-EC"/>
</dbReference>
<sequence>MDQVDAVVVGAGLSGLVAARRLTSAGWRVAVLEARDRVGGRTLNADVDGWPGKVVEVGGQFTGPGQDAIQRVAGEVGIGTFPTYDLGVNLLELGGRVRRWRGREPWVGFAASAAYVRAEHTLNRMARTVPPERPWTTAQAAEWDAMTLADWIRGQVRSERARVLLAMAVRAVWSVEPEDLSLLHVLACVNAAGNLQRLVRTAGGAQQDRFVGGSQLIAEKLAERLPEPPRLQHPVQRIAQYEHHVLVSTQDTAIQARRVIVALPPMLAARIRYEPLPPGRTQLLARTPQGRTLKYLAVYDEPFWRRGGLSGQAASEQGPVTATFDNSPPDGSPGILLGFVTGRHARRLLDLPAAARQDEVLRCFAAWYGDRASRPRQVLVGSWTEEEWTRGCYAGYFTPGAWTSCGEWLRRAHGRVHWAGSETATRWIGFMDGAVTAGERAAAEVLAEFAGESGTRRRPAAK</sequence>
<dbReference type="Proteomes" id="UP000558997">
    <property type="component" value="Unassembled WGS sequence"/>
</dbReference>
<feature type="binding site" evidence="4">
    <location>
        <position position="339"/>
    </location>
    <ligand>
        <name>substrate</name>
    </ligand>
</feature>
<evidence type="ECO:0000256" key="1">
    <source>
        <dbReference type="ARBA" id="ARBA00001974"/>
    </source>
</evidence>
<dbReference type="InterPro" id="IPR050703">
    <property type="entry name" value="Flavin_MAO"/>
</dbReference>
<dbReference type="Gene3D" id="3.90.660.10">
    <property type="match status" value="1"/>
</dbReference>
<organism evidence="6 7">
    <name type="scientific">Kribbella solani</name>
    <dbReference type="NCBI Taxonomy" id="236067"/>
    <lineage>
        <taxon>Bacteria</taxon>
        <taxon>Bacillati</taxon>
        <taxon>Actinomycetota</taxon>
        <taxon>Actinomycetes</taxon>
        <taxon>Propionibacteriales</taxon>
        <taxon>Kribbellaceae</taxon>
        <taxon>Kribbella</taxon>
    </lineage>
</organism>
<dbReference type="SUPFAM" id="SSF54373">
    <property type="entry name" value="FAD-linked reductases, C-terminal domain"/>
    <property type="match status" value="1"/>
</dbReference>
<reference evidence="6 7" key="1">
    <citation type="submission" date="2020-08" db="EMBL/GenBank/DDBJ databases">
        <title>Sequencing the genomes of 1000 actinobacteria strains.</title>
        <authorList>
            <person name="Klenk H.-P."/>
        </authorList>
    </citation>
    <scope>NUCLEOTIDE SEQUENCE [LARGE SCALE GENOMIC DNA]</scope>
    <source>
        <strain evidence="6 7">DSM 17294</strain>
    </source>
</reference>